<sequence>MRPFTKIAIFTASSLLLGSQVSLAAQTGWLKTEGGNIRIITEPYMQGESEIRGVIDIDLLDGWKTYWRDPGAGGIPPSFDFSNTTLVNAADIHFPAPTWVKSSYGDFAGYKQPIQIPFTLALSSPAKETTVNARLMVGICAEICIPAFDNFSIKLEEATGSTRDSAIVMNAFSALPKTAADLGVAVNLEHLSDVGTYNLQLNGNLDQLQLFASSKNGIQFKKPLLLSETNDQKTYRIEPLHALDQDVSVDLIITGTTPQGSFEISGQ</sequence>
<dbReference type="EMBL" id="JBBMQO010000006">
    <property type="protein sequence ID" value="MEM5502210.1"/>
    <property type="molecule type" value="Genomic_DNA"/>
</dbReference>
<dbReference type="RefSeq" id="WP_342848554.1">
    <property type="nucleotide sequence ID" value="NZ_JBBMQO010000006.1"/>
</dbReference>
<evidence type="ECO:0000256" key="1">
    <source>
        <dbReference type="SAM" id="SignalP"/>
    </source>
</evidence>
<gene>
    <name evidence="3" type="ORF">WNY59_11460</name>
</gene>
<evidence type="ECO:0000313" key="3">
    <source>
        <dbReference type="EMBL" id="MEM5502210.1"/>
    </source>
</evidence>
<dbReference type="Proteomes" id="UP001477870">
    <property type="component" value="Unassembled WGS sequence"/>
</dbReference>
<dbReference type="Pfam" id="PF11412">
    <property type="entry name" value="DsbD_N"/>
    <property type="match status" value="1"/>
</dbReference>
<proteinExistence type="predicted"/>
<feature type="domain" description="Thiol:disulfide interchange protein DsbD N-terminal" evidence="2">
    <location>
        <begin position="52"/>
        <end position="149"/>
    </location>
</feature>
<comment type="caution">
    <text evidence="3">The sequence shown here is derived from an EMBL/GenBank/DDBJ whole genome shotgun (WGS) entry which is preliminary data.</text>
</comment>
<evidence type="ECO:0000259" key="2">
    <source>
        <dbReference type="Pfam" id="PF11412"/>
    </source>
</evidence>
<evidence type="ECO:0000313" key="4">
    <source>
        <dbReference type="Proteomes" id="UP001477870"/>
    </source>
</evidence>
<feature type="signal peptide" evidence="1">
    <location>
        <begin position="1"/>
        <end position="24"/>
    </location>
</feature>
<name>A0ABU9T7X7_9HYPH</name>
<keyword evidence="1" id="KW-0732">Signal</keyword>
<dbReference type="InterPro" id="IPR028250">
    <property type="entry name" value="DsbDN"/>
</dbReference>
<feature type="chain" id="PRO_5046867732" evidence="1">
    <location>
        <begin position="25"/>
        <end position="267"/>
    </location>
</feature>
<organism evidence="3 4">
    <name type="scientific">Ahrensia kielensis</name>
    <dbReference type="NCBI Taxonomy" id="76980"/>
    <lineage>
        <taxon>Bacteria</taxon>
        <taxon>Pseudomonadati</taxon>
        <taxon>Pseudomonadota</taxon>
        <taxon>Alphaproteobacteria</taxon>
        <taxon>Hyphomicrobiales</taxon>
        <taxon>Ahrensiaceae</taxon>
        <taxon>Ahrensia</taxon>
    </lineage>
</organism>
<reference evidence="3 4" key="1">
    <citation type="submission" date="2024-03" db="EMBL/GenBank/DDBJ databases">
        <title>Community enrichment and isolation of bacterial strains for fucoidan degradation.</title>
        <authorList>
            <person name="Sichert A."/>
        </authorList>
    </citation>
    <scope>NUCLEOTIDE SEQUENCE [LARGE SCALE GENOMIC DNA]</scope>
    <source>
        <strain evidence="3 4">AS62</strain>
    </source>
</reference>
<accession>A0ABU9T7X7</accession>
<protein>
    <submittedName>
        <fullName evidence="3">Protein-disulfide reductase DsbD domain-containing protein</fullName>
    </submittedName>
</protein>
<keyword evidence="4" id="KW-1185">Reference proteome</keyword>